<dbReference type="Pfam" id="PF06031">
    <property type="entry name" value="SERTA"/>
    <property type="match status" value="1"/>
</dbReference>
<sequence>MAIGRAGRGKAVSTYCDDRHIIKTNNCVRVNQQVSMVGKGVKRKRHADGGLDSCQNLADCPESYSLKRQLVLNTSLNKMQNGRALPELSLRRTVLIANTLRQIQEEIRLESSQLASAMALDSGCSELGSQRDVPPSRLTTESHPAGFGDGLEDFTSASDEDHSLSSAINSILRDLDIIVDESPSPSIPQDNLGLPEAMDTAAEDWNKEEIQSTEPSRPLESVFGSFEIMSSSYLVGVTLDDLFLDIDTSVCDCDVATVGPAPSGRAVPPGVADDLAKTFTSCNSSSSLGASPTLRTDLNDLDHIMEILVSS</sequence>
<dbReference type="PANTHER" id="PTHR16277">
    <property type="entry name" value="CELL DIVISION CYCLE ASSOCIATED PROTEIN 4/SERTA DOMAIN-CONTAINING PROTEIN 2"/>
    <property type="match status" value="1"/>
</dbReference>
<dbReference type="PANTHER" id="PTHR16277:SF15">
    <property type="entry name" value="SERTA DOMAIN-CONTAINING PROTEIN"/>
    <property type="match status" value="1"/>
</dbReference>
<proteinExistence type="predicted"/>
<dbReference type="OrthoDB" id="8735401at2759"/>
<feature type="domain" description="SERTA" evidence="2">
    <location>
        <begin position="64"/>
        <end position="111"/>
    </location>
</feature>
<name>A0A401SLY8_CHIPU</name>
<dbReference type="EMBL" id="BEZZ01000360">
    <property type="protein sequence ID" value="GCC31414.1"/>
    <property type="molecule type" value="Genomic_DNA"/>
</dbReference>
<evidence type="ECO:0000256" key="1">
    <source>
        <dbReference type="SAM" id="MobiDB-lite"/>
    </source>
</evidence>
<dbReference type="InterPro" id="IPR009263">
    <property type="entry name" value="SERTA_dom"/>
</dbReference>
<evidence type="ECO:0000313" key="4">
    <source>
        <dbReference type="Proteomes" id="UP000287033"/>
    </source>
</evidence>
<comment type="caution">
    <text evidence="3">The sequence shown here is derived from an EMBL/GenBank/DDBJ whole genome shotgun (WGS) entry which is preliminary data.</text>
</comment>
<gene>
    <name evidence="3" type="ORF">chiPu_0009872</name>
</gene>
<dbReference type="OMA" id="EDWESMS"/>
<dbReference type="InterPro" id="IPR052262">
    <property type="entry name" value="E2F-SERTA_domain_protein"/>
</dbReference>
<keyword evidence="4" id="KW-1185">Reference proteome</keyword>
<dbReference type="STRING" id="137246.A0A401SLY8"/>
<evidence type="ECO:0000313" key="3">
    <source>
        <dbReference type="EMBL" id="GCC31414.1"/>
    </source>
</evidence>
<dbReference type="AlphaFoldDB" id="A0A401SLY8"/>
<feature type="region of interest" description="Disordered" evidence="1">
    <location>
        <begin position="125"/>
        <end position="147"/>
    </location>
</feature>
<organism evidence="3 4">
    <name type="scientific">Chiloscyllium punctatum</name>
    <name type="common">Brownbanded bambooshark</name>
    <name type="synonym">Hemiscyllium punctatum</name>
    <dbReference type="NCBI Taxonomy" id="137246"/>
    <lineage>
        <taxon>Eukaryota</taxon>
        <taxon>Metazoa</taxon>
        <taxon>Chordata</taxon>
        <taxon>Craniata</taxon>
        <taxon>Vertebrata</taxon>
        <taxon>Chondrichthyes</taxon>
        <taxon>Elasmobranchii</taxon>
        <taxon>Galeomorphii</taxon>
        <taxon>Galeoidea</taxon>
        <taxon>Orectolobiformes</taxon>
        <taxon>Hemiscylliidae</taxon>
        <taxon>Chiloscyllium</taxon>
    </lineage>
</organism>
<evidence type="ECO:0000259" key="2">
    <source>
        <dbReference type="PROSITE" id="PS51053"/>
    </source>
</evidence>
<reference evidence="3 4" key="1">
    <citation type="journal article" date="2018" name="Nat. Ecol. Evol.">
        <title>Shark genomes provide insights into elasmobranch evolution and the origin of vertebrates.</title>
        <authorList>
            <person name="Hara Y"/>
            <person name="Yamaguchi K"/>
            <person name="Onimaru K"/>
            <person name="Kadota M"/>
            <person name="Koyanagi M"/>
            <person name="Keeley SD"/>
            <person name="Tatsumi K"/>
            <person name="Tanaka K"/>
            <person name="Motone F"/>
            <person name="Kageyama Y"/>
            <person name="Nozu R"/>
            <person name="Adachi N"/>
            <person name="Nishimura O"/>
            <person name="Nakagawa R"/>
            <person name="Tanegashima C"/>
            <person name="Kiyatake I"/>
            <person name="Matsumoto R"/>
            <person name="Murakumo K"/>
            <person name="Nishida K"/>
            <person name="Terakita A"/>
            <person name="Kuratani S"/>
            <person name="Sato K"/>
            <person name="Hyodo S Kuraku.S."/>
        </authorList>
    </citation>
    <scope>NUCLEOTIDE SEQUENCE [LARGE SCALE GENOMIC DNA]</scope>
</reference>
<dbReference type="PROSITE" id="PS51053">
    <property type="entry name" value="SERTA"/>
    <property type="match status" value="1"/>
</dbReference>
<dbReference type="Proteomes" id="UP000287033">
    <property type="component" value="Unassembled WGS sequence"/>
</dbReference>
<dbReference type="GO" id="GO:0005634">
    <property type="term" value="C:nucleus"/>
    <property type="evidence" value="ECO:0007669"/>
    <property type="project" value="TreeGrafter"/>
</dbReference>
<accession>A0A401SLY8</accession>
<protein>
    <recommendedName>
        <fullName evidence="2">SERTA domain-containing protein</fullName>
    </recommendedName>
</protein>